<comment type="caution">
    <text evidence="2">The sequence shown here is derived from an EMBL/GenBank/DDBJ whole genome shotgun (WGS) entry which is preliminary data.</text>
</comment>
<dbReference type="PANTHER" id="PTHR42685">
    <property type="entry name" value="GERANYLGERANYL DIPHOSPHATE REDUCTASE"/>
    <property type="match status" value="1"/>
</dbReference>
<dbReference type="InterPro" id="IPR050407">
    <property type="entry name" value="Geranylgeranyl_reductase"/>
</dbReference>
<feature type="domain" description="FAD/NAD(P)-binding" evidence="1">
    <location>
        <begin position="4"/>
        <end position="151"/>
    </location>
</feature>
<protein>
    <submittedName>
        <fullName evidence="2">NAD(P)/FAD-dependent oxidoreductase</fullName>
        <ecNumber evidence="2">1.-.-.-</ecNumber>
    </submittedName>
</protein>
<proteinExistence type="predicted"/>
<dbReference type="InterPro" id="IPR036188">
    <property type="entry name" value="FAD/NAD-bd_sf"/>
</dbReference>
<dbReference type="InterPro" id="IPR023753">
    <property type="entry name" value="FAD/NAD-binding_dom"/>
</dbReference>
<organism evidence="2 3">
    <name type="scientific">Maribacter chungangensis</name>
    <dbReference type="NCBI Taxonomy" id="1069117"/>
    <lineage>
        <taxon>Bacteria</taxon>
        <taxon>Pseudomonadati</taxon>
        <taxon>Bacteroidota</taxon>
        <taxon>Flavobacteriia</taxon>
        <taxon>Flavobacteriales</taxon>
        <taxon>Flavobacteriaceae</taxon>
        <taxon>Maribacter</taxon>
    </lineage>
</organism>
<accession>A0ABW3B399</accession>
<keyword evidence="3" id="KW-1185">Reference proteome</keyword>
<dbReference type="Gene3D" id="3.50.50.60">
    <property type="entry name" value="FAD/NAD(P)-binding domain"/>
    <property type="match status" value="1"/>
</dbReference>
<evidence type="ECO:0000313" key="3">
    <source>
        <dbReference type="Proteomes" id="UP001597012"/>
    </source>
</evidence>
<evidence type="ECO:0000259" key="1">
    <source>
        <dbReference type="Pfam" id="PF07992"/>
    </source>
</evidence>
<dbReference type="GO" id="GO:0016491">
    <property type="term" value="F:oxidoreductase activity"/>
    <property type="evidence" value="ECO:0007669"/>
    <property type="project" value="UniProtKB-KW"/>
</dbReference>
<dbReference type="RefSeq" id="WP_379934004.1">
    <property type="nucleotide sequence ID" value="NZ_JBHTHY010000006.1"/>
</dbReference>
<sequence>MKKKDVIIVGGGLAGLTAAIALSGSGHKILLFEINTYPHHKVCGEYVSNEVIPYLERLGIDLKAAGGVSITDFEISTAKGNIIATRLPLGGTGISRFLLDHLLFQKAKSQGVQFVFSKVTDISFANNRFTVTGNGLEYEAKVVLGAYGKRSTLDKTLKRPFSFKKQDWLAVKAHYRNDEFSDSLVALHNFEGGYGGLSKTETGAVNFCYLANYSNFKKYTDIDGFNREVVSKNPYLRDFLERSELIFDKPLAIAQIAFDKKEPVLNHILMCGDTAGLIHPLCGNGMAMAIHSAKLASEAVHAFLSDGKNDRDRLEKEYAKNWNAAFKNRLWFGRRLQGVLLDDRWMNAGLGMAGRSKNILNYVISKTHGKAIE</sequence>
<dbReference type="EMBL" id="JBHTHY010000006">
    <property type="protein sequence ID" value="MFD0797600.1"/>
    <property type="molecule type" value="Genomic_DNA"/>
</dbReference>
<dbReference type="PRINTS" id="PR00420">
    <property type="entry name" value="RNGMNOXGNASE"/>
</dbReference>
<dbReference type="SUPFAM" id="SSF51905">
    <property type="entry name" value="FAD/NAD(P)-binding domain"/>
    <property type="match status" value="1"/>
</dbReference>
<reference evidence="3" key="1">
    <citation type="journal article" date="2019" name="Int. J. Syst. Evol. Microbiol.">
        <title>The Global Catalogue of Microorganisms (GCM) 10K type strain sequencing project: providing services to taxonomists for standard genome sequencing and annotation.</title>
        <authorList>
            <consortium name="The Broad Institute Genomics Platform"/>
            <consortium name="The Broad Institute Genome Sequencing Center for Infectious Disease"/>
            <person name="Wu L."/>
            <person name="Ma J."/>
        </authorList>
    </citation>
    <scope>NUCLEOTIDE SEQUENCE [LARGE SCALE GENOMIC DNA]</scope>
    <source>
        <strain evidence="3">CCUG 61948</strain>
    </source>
</reference>
<dbReference type="Pfam" id="PF07992">
    <property type="entry name" value="Pyr_redox_2"/>
    <property type="match status" value="1"/>
</dbReference>
<name>A0ABW3B399_9FLAO</name>
<keyword evidence="2" id="KW-0560">Oxidoreductase</keyword>
<dbReference type="EC" id="1.-.-.-" evidence="2"/>
<gene>
    <name evidence="2" type="ORF">ACFQZJ_09020</name>
</gene>
<evidence type="ECO:0000313" key="2">
    <source>
        <dbReference type="EMBL" id="MFD0797600.1"/>
    </source>
</evidence>
<dbReference type="Proteomes" id="UP001597012">
    <property type="component" value="Unassembled WGS sequence"/>
</dbReference>
<dbReference type="PANTHER" id="PTHR42685:SF22">
    <property type="entry name" value="CONDITIONED MEDIUM FACTOR RECEPTOR 1"/>
    <property type="match status" value="1"/>
</dbReference>